<comment type="caution">
    <text evidence="1">The sequence shown here is derived from an EMBL/GenBank/DDBJ whole genome shotgun (WGS) entry which is preliminary data.</text>
</comment>
<dbReference type="InterPro" id="IPR027417">
    <property type="entry name" value="P-loop_NTPase"/>
</dbReference>
<dbReference type="RefSeq" id="WP_161352361.1">
    <property type="nucleotide sequence ID" value="NZ_WTUX01000017.1"/>
</dbReference>
<dbReference type="EMBL" id="WTUX01000017">
    <property type="protein sequence ID" value="MZR14251.1"/>
    <property type="molecule type" value="Genomic_DNA"/>
</dbReference>
<keyword evidence="2" id="KW-1185">Reference proteome</keyword>
<dbReference type="Proteomes" id="UP000467322">
    <property type="component" value="Unassembled WGS sequence"/>
</dbReference>
<dbReference type="AlphaFoldDB" id="A0A845MB36"/>
<dbReference type="Pfam" id="PF13479">
    <property type="entry name" value="AAA_24"/>
    <property type="match status" value="1"/>
</dbReference>
<sequence>MNIRFIPVTDIHDPLTLSIGLSGGSGTGKTYSALLIARGIAETVTGRLGAPIGYVDTENRRALHYKQAFPEMMHFDFQAVDDRGDVVGFGPERWIEVIDAAEDANLPVVILDSFSHAWEGVGGVLDLHATTLERLTGGNNQLADKRSQLAWAEVKPRYRRLIDRIVRAKTNIIICTRAKPVMQDFKTGQNARKTKTRRPDVPWDPAADGDLMFEMTTMVILDPAAPGCPVHQIKVADQFKGLLDPKRPLGIETGRAMAEWAHGQGDAQAQKDILDKARNEARKGKNAFTAFWNSDEGKQHRPLLRNVLEECQRLASDADTAEKLDDDPFQDDTPEPDAEQFSALAATIKRELANADPGRVGEVMELYGPQIEQMKTVAPHSHAELHAEIEKIHMTHEERA</sequence>
<reference evidence="1 2" key="1">
    <citation type="submission" date="2019-12" db="EMBL/GenBank/DDBJ databases">
        <title>Maritimibacter sp. nov. sp. isolated from sea sand.</title>
        <authorList>
            <person name="Kim J."/>
            <person name="Jeong S.E."/>
            <person name="Jung H.S."/>
            <person name="Jeon C.O."/>
        </authorList>
    </citation>
    <scope>NUCLEOTIDE SEQUENCE [LARGE SCALE GENOMIC DNA]</scope>
    <source>
        <strain evidence="1 2">DP07</strain>
    </source>
</reference>
<evidence type="ECO:0000313" key="1">
    <source>
        <dbReference type="EMBL" id="MZR14251.1"/>
    </source>
</evidence>
<evidence type="ECO:0000313" key="2">
    <source>
        <dbReference type="Proteomes" id="UP000467322"/>
    </source>
</evidence>
<gene>
    <name evidence="1" type="ORF">GQE99_14605</name>
</gene>
<protein>
    <submittedName>
        <fullName evidence="1">AAA family ATPase</fullName>
    </submittedName>
</protein>
<name>A0A845MB36_9RHOB</name>
<accession>A0A845MB36</accession>
<dbReference type="SUPFAM" id="SSF52540">
    <property type="entry name" value="P-loop containing nucleoside triphosphate hydrolases"/>
    <property type="match status" value="1"/>
</dbReference>
<proteinExistence type="predicted"/>
<organism evidence="1 2">
    <name type="scientific">Maritimibacter harenae</name>
    <dbReference type="NCBI Taxonomy" id="2606218"/>
    <lineage>
        <taxon>Bacteria</taxon>
        <taxon>Pseudomonadati</taxon>
        <taxon>Pseudomonadota</taxon>
        <taxon>Alphaproteobacteria</taxon>
        <taxon>Rhodobacterales</taxon>
        <taxon>Roseobacteraceae</taxon>
        <taxon>Maritimibacter</taxon>
    </lineage>
</organism>